<dbReference type="GO" id="GO:0030276">
    <property type="term" value="F:clathrin binding"/>
    <property type="evidence" value="ECO:0007669"/>
    <property type="project" value="TreeGrafter"/>
</dbReference>
<dbReference type="GO" id="GO:0005544">
    <property type="term" value="F:calcium-dependent phospholipid binding"/>
    <property type="evidence" value="ECO:0007669"/>
    <property type="project" value="TreeGrafter"/>
</dbReference>
<dbReference type="CDD" id="cd00276">
    <property type="entry name" value="C2B_Synaptotagmin"/>
    <property type="match status" value="1"/>
</dbReference>
<protein>
    <recommendedName>
        <fullName evidence="2">C2 domain-containing protein</fullName>
    </recommendedName>
</protein>
<dbReference type="SMART" id="SM00239">
    <property type="entry name" value="C2"/>
    <property type="match status" value="2"/>
</dbReference>
<dbReference type="GO" id="GO:0017156">
    <property type="term" value="P:calcium-ion regulated exocytosis"/>
    <property type="evidence" value="ECO:0007669"/>
    <property type="project" value="TreeGrafter"/>
</dbReference>
<dbReference type="Gene3D" id="2.60.40.150">
    <property type="entry name" value="C2 domain"/>
    <property type="match status" value="2"/>
</dbReference>
<accession>A0A8S3YNW0</accession>
<dbReference type="EMBL" id="CAJHNH020000353">
    <property type="protein sequence ID" value="CAG5117135.1"/>
    <property type="molecule type" value="Genomic_DNA"/>
</dbReference>
<dbReference type="PANTHER" id="PTHR10024">
    <property type="entry name" value="SYNAPTOTAGMIN"/>
    <property type="match status" value="1"/>
</dbReference>
<evidence type="ECO:0000259" key="2">
    <source>
        <dbReference type="PROSITE" id="PS50004"/>
    </source>
</evidence>
<dbReference type="GO" id="GO:0005509">
    <property type="term" value="F:calcium ion binding"/>
    <property type="evidence" value="ECO:0007669"/>
    <property type="project" value="TreeGrafter"/>
</dbReference>
<dbReference type="SUPFAM" id="SSF49562">
    <property type="entry name" value="C2 domain (Calcium/lipid-binding domain, CaLB)"/>
    <property type="match status" value="2"/>
</dbReference>
<reference evidence="3" key="1">
    <citation type="submission" date="2021-04" db="EMBL/GenBank/DDBJ databases">
        <authorList>
            <consortium name="Molecular Ecology Group"/>
        </authorList>
    </citation>
    <scope>NUCLEOTIDE SEQUENCE</scope>
</reference>
<sequence length="434" mass="49669">MTTNSSSGVIDLDDWDKLMIVVASALFLMLVVICLVCVLSPDCCLHKVCPFKYDEEKMPLQPVYGSLYDPDRSPGKKGYSVKGQQGPNWHPMVPLRESELSDWSDFSVPDVIEMKTNHMDRERKWSRTSDYSSSSLSTGTFPTHLESRLAYGVTFDRARGQLHIRIIQLGNFTVTDPDGAMAPYIKVRIYRTPKQFFTFKLKSSRDLPRCNLESEHQTRIQRRTDNPLFNETFSVDVDIQDLSSYLIKFLVCDFDKFSRHMVIGEVMCDVSKLELLSGEEVLYNDQLMVPQDENLGEIRVALMYLPTAEKLSITLLSVRGLRIPDGPRRNTEAYIKIVLMHEGRPLKKTKTAPKACSPNPSFNETFVFDVPAYQLDRVYLGLSVIGMDKDKEDGRHLIGRLYIGVNFDETARAQWLEMIQNARKQVACWHKLQS</sequence>
<keyword evidence="1" id="KW-0472">Membrane</keyword>
<keyword evidence="1" id="KW-1133">Transmembrane helix</keyword>
<dbReference type="GO" id="GO:0070382">
    <property type="term" value="C:exocytic vesicle"/>
    <property type="evidence" value="ECO:0007669"/>
    <property type="project" value="TreeGrafter"/>
</dbReference>
<dbReference type="GO" id="GO:0001786">
    <property type="term" value="F:phosphatidylserine binding"/>
    <property type="evidence" value="ECO:0007669"/>
    <property type="project" value="TreeGrafter"/>
</dbReference>
<dbReference type="InterPro" id="IPR035892">
    <property type="entry name" value="C2_domain_sf"/>
</dbReference>
<dbReference type="GO" id="GO:0005886">
    <property type="term" value="C:plasma membrane"/>
    <property type="evidence" value="ECO:0007669"/>
    <property type="project" value="TreeGrafter"/>
</dbReference>
<dbReference type="Pfam" id="PF00168">
    <property type="entry name" value="C2"/>
    <property type="match status" value="2"/>
</dbReference>
<proteinExistence type="predicted"/>
<dbReference type="PROSITE" id="PS50004">
    <property type="entry name" value="C2"/>
    <property type="match status" value="2"/>
</dbReference>
<dbReference type="GO" id="GO:0000149">
    <property type="term" value="F:SNARE binding"/>
    <property type="evidence" value="ECO:0007669"/>
    <property type="project" value="TreeGrafter"/>
</dbReference>
<dbReference type="OrthoDB" id="67700at2759"/>
<dbReference type="Proteomes" id="UP000678393">
    <property type="component" value="Unassembled WGS sequence"/>
</dbReference>
<dbReference type="InterPro" id="IPR000008">
    <property type="entry name" value="C2_dom"/>
</dbReference>
<feature type="transmembrane region" description="Helical" evidence="1">
    <location>
        <begin position="20"/>
        <end position="41"/>
    </location>
</feature>
<evidence type="ECO:0000256" key="1">
    <source>
        <dbReference type="SAM" id="Phobius"/>
    </source>
</evidence>
<evidence type="ECO:0000313" key="4">
    <source>
        <dbReference type="Proteomes" id="UP000678393"/>
    </source>
</evidence>
<feature type="domain" description="C2" evidence="2">
    <location>
        <begin position="137"/>
        <end position="283"/>
    </location>
</feature>
<gene>
    <name evidence="3" type="ORF">CUNI_LOCUS2693</name>
</gene>
<name>A0A8S3YNW0_9EUPU</name>
<feature type="domain" description="C2" evidence="2">
    <location>
        <begin position="294"/>
        <end position="430"/>
    </location>
</feature>
<keyword evidence="4" id="KW-1185">Reference proteome</keyword>
<organism evidence="3 4">
    <name type="scientific">Candidula unifasciata</name>
    <dbReference type="NCBI Taxonomy" id="100452"/>
    <lineage>
        <taxon>Eukaryota</taxon>
        <taxon>Metazoa</taxon>
        <taxon>Spiralia</taxon>
        <taxon>Lophotrochozoa</taxon>
        <taxon>Mollusca</taxon>
        <taxon>Gastropoda</taxon>
        <taxon>Heterobranchia</taxon>
        <taxon>Euthyneura</taxon>
        <taxon>Panpulmonata</taxon>
        <taxon>Eupulmonata</taxon>
        <taxon>Stylommatophora</taxon>
        <taxon>Helicina</taxon>
        <taxon>Helicoidea</taxon>
        <taxon>Geomitridae</taxon>
        <taxon>Candidula</taxon>
    </lineage>
</organism>
<evidence type="ECO:0000313" key="3">
    <source>
        <dbReference type="EMBL" id="CAG5117135.1"/>
    </source>
</evidence>
<dbReference type="AlphaFoldDB" id="A0A8S3YNW0"/>
<keyword evidence="1" id="KW-0812">Transmembrane</keyword>
<comment type="caution">
    <text evidence="3">The sequence shown here is derived from an EMBL/GenBank/DDBJ whole genome shotgun (WGS) entry which is preliminary data.</text>
</comment>